<keyword evidence="1" id="KW-0812">Transmembrane</keyword>
<dbReference type="OrthoDB" id="3725455at2"/>
<dbReference type="Proteomes" id="UP000316095">
    <property type="component" value="Unassembled WGS sequence"/>
</dbReference>
<dbReference type="AlphaFoldDB" id="A0A5C5XCR4"/>
<organism evidence="3 4">
    <name type="scientific">Rubinisphaera italica</name>
    <dbReference type="NCBI Taxonomy" id="2527969"/>
    <lineage>
        <taxon>Bacteria</taxon>
        <taxon>Pseudomonadati</taxon>
        <taxon>Planctomycetota</taxon>
        <taxon>Planctomycetia</taxon>
        <taxon>Planctomycetales</taxon>
        <taxon>Planctomycetaceae</taxon>
        <taxon>Rubinisphaera</taxon>
    </lineage>
</organism>
<dbReference type="Pfam" id="PF14067">
    <property type="entry name" value="LssY_C"/>
    <property type="match status" value="1"/>
</dbReference>
<protein>
    <recommendedName>
        <fullName evidence="2">LssY-like C-terminal domain-containing protein</fullName>
    </recommendedName>
</protein>
<gene>
    <name evidence="3" type="ORF">Pan54_08950</name>
</gene>
<proteinExistence type="predicted"/>
<keyword evidence="4" id="KW-1185">Reference proteome</keyword>
<feature type="transmembrane region" description="Helical" evidence="1">
    <location>
        <begin position="34"/>
        <end position="53"/>
    </location>
</feature>
<dbReference type="EMBL" id="SJPG01000001">
    <property type="protein sequence ID" value="TWT60181.1"/>
    <property type="molecule type" value="Genomic_DNA"/>
</dbReference>
<comment type="caution">
    <text evidence="3">The sequence shown here is derived from an EMBL/GenBank/DDBJ whole genome shotgun (WGS) entry which is preliminary data.</text>
</comment>
<name>A0A5C5XCR4_9PLAN</name>
<keyword evidence="1" id="KW-1133">Transmembrane helix</keyword>
<evidence type="ECO:0000259" key="2">
    <source>
        <dbReference type="Pfam" id="PF14067"/>
    </source>
</evidence>
<evidence type="ECO:0000256" key="1">
    <source>
        <dbReference type="SAM" id="Phobius"/>
    </source>
</evidence>
<feature type="domain" description="LssY-like C-terminal" evidence="2">
    <location>
        <begin position="71"/>
        <end position="251"/>
    </location>
</feature>
<evidence type="ECO:0000313" key="4">
    <source>
        <dbReference type="Proteomes" id="UP000316095"/>
    </source>
</evidence>
<dbReference type="InterPro" id="IPR025902">
    <property type="entry name" value="LssY-like-C_dom"/>
</dbReference>
<keyword evidence="1" id="KW-0472">Membrane</keyword>
<dbReference type="RefSeq" id="WP_146502334.1">
    <property type="nucleotide sequence ID" value="NZ_SJPG01000001.1"/>
</dbReference>
<accession>A0A5C5XCR4</accession>
<sequence length="263" mass="30024">MDSIIFLNYESLELDEPLTDSRAPSRWPYFKNPVVRGLIGFLILYFVIAYLVAPGVWVHYARKHPTFDDNPRITKTHDGHPGDPLNVGLIGSEDDVKTILQAAQWYPADALGLKSDLRIGFDTVLEREYNKAPVSNLYLFGRKEDLAYEQPVGDNPRHRHHVRLWKTEDLSQNDRHLWIGSATYDERVGLSHTTGQITHHIAADVDAERDHLLESLQQTNDLQEMYLEKGFHQELKGKNGGGDPWHTDGDLGVGIIKIRLQRN</sequence>
<evidence type="ECO:0000313" key="3">
    <source>
        <dbReference type="EMBL" id="TWT60181.1"/>
    </source>
</evidence>
<reference evidence="3 4" key="1">
    <citation type="submission" date="2019-02" db="EMBL/GenBank/DDBJ databases">
        <title>Deep-cultivation of Planctomycetes and their phenomic and genomic characterization uncovers novel biology.</title>
        <authorList>
            <person name="Wiegand S."/>
            <person name="Jogler M."/>
            <person name="Boedeker C."/>
            <person name="Pinto D."/>
            <person name="Vollmers J."/>
            <person name="Rivas-Marin E."/>
            <person name="Kohn T."/>
            <person name="Peeters S.H."/>
            <person name="Heuer A."/>
            <person name="Rast P."/>
            <person name="Oberbeckmann S."/>
            <person name="Bunk B."/>
            <person name="Jeske O."/>
            <person name="Meyerdierks A."/>
            <person name="Storesund J.E."/>
            <person name="Kallscheuer N."/>
            <person name="Luecker S."/>
            <person name="Lage O.M."/>
            <person name="Pohl T."/>
            <person name="Merkel B.J."/>
            <person name="Hornburger P."/>
            <person name="Mueller R.-W."/>
            <person name="Bruemmer F."/>
            <person name="Labrenz M."/>
            <person name="Spormann A.M."/>
            <person name="Op Den Camp H."/>
            <person name="Overmann J."/>
            <person name="Amann R."/>
            <person name="Jetten M.S.M."/>
            <person name="Mascher T."/>
            <person name="Medema M.H."/>
            <person name="Devos D.P."/>
            <person name="Kaster A.-K."/>
            <person name="Ovreas L."/>
            <person name="Rohde M."/>
            <person name="Galperin M.Y."/>
            <person name="Jogler C."/>
        </authorList>
    </citation>
    <scope>NUCLEOTIDE SEQUENCE [LARGE SCALE GENOMIC DNA]</scope>
    <source>
        <strain evidence="3 4">Pan54</strain>
    </source>
</reference>